<organism evidence="1 2">
    <name type="scientific">Yinghuangia aomiensis</name>
    <dbReference type="NCBI Taxonomy" id="676205"/>
    <lineage>
        <taxon>Bacteria</taxon>
        <taxon>Bacillati</taxon>
        <taxon>Actinomycetota</taxon>
        <taxon>Actinomycetes</taxon>
        <taxon>Kitasatosporales</taxon>
        <taxon>Streptomycetaceae</taxon>
        <taxon>Yinghuangia</taxon>
    </lineage>
</organism>
<proteinExistence type="predicted"/>
<dbReference type="EMBL" id="BAABHS010000001">
    <property type="protein sequence ID" value="GAA4946829.1"/>
    <property type="molecule type" value="Genomic_DNA"/>
</dbReference>
<sequence length="373" mass="41479">MPVPSPLDEYPIHQVPLFMSEVGTSDRNFYDRCIYHAYTRDGSVQVATGFGVYPNLGVVDAYVVVRKDGKQHAVRTSGALGPDRMVQEVGPYRIEVLEPLRKLRVVCDAPEQGIEMDVVFESPFEPIAEPRHIQRSAHKTILDASRFVQIGRWTGTIRLDGEELTLTHEGWGGSRDRSWGIRPSGEAVPDGRPAASEGFWWNWIPIDLGDQALMVIAQENADGQRFLNEAIRVFADGRKPEQLGWPEFEVRYASGTRRPVGATLHLTDRQRRPLRLHLDNHGYIALNVGAGYGGDPDWNHGLWKGDKYLEGAVYDQADEAVARRSAYSVIDHVATARLEGPDGTEAEGVGIFEHGTFGRHDPSGFDGWTSVAP</sequence>
<dbReference type="Proteomes" id="UP001500466">
    <property type="component" value="Unassembled WGS sequence"/>
</dbReference>
<dbReference type="SUPFAM" id="SSF159245">
    <property type="entry name" value="AttH-like"/>
    <property type="match status" value="1"/>
</dbReference>
<dbReference type="RefSeq" id="WP_345673389.1">
    <property type="nucleotide sequence ID" value="NZ_BAABHS010000001.1"/>
</dbReference>
<name>A0ABP9GUB7_9ACTN</name>
<keyword evidence="2" id="KW-1185">Reference proteome</keyword>
<evidence type="ECO:0000313" key="2">
    <source>
        <dbReference type="Proteomes" id="UP001500466"/>
    </source>
</evidence>
<comment type="caution">
    <text evidence="1">The sequence shown here is derived from an EMBL/GenBank/DDBJ whole genome shotgun (WGS) entry which is preliminary data.</text>
</comment>
<accession>A0ABP9GUB7</accession>
<reference evidence="2" key="1">
    <citation type="journal article" date="2019" name="Int. J. Syst. Evol. Microbiol.">
        <title>The Global Catalogue of Microorganisms (GCM) 10K type strain sequencing project: providing services to taxonomists for standard genome sequencing and annotation.</title>
        <authorList>
            <consortium name="The Broad Institute Genomics Platform"/>
            <consortium name="The Broad Institute Genome Sequencing Center for Infectious Disease"/>
            <person name="Wu L."/>
            <person name="Ma J."/>
        </authorList>
    </citation>
    <scope>NUCLEOTIDE SEQUENCE [LARGE SCALE GENOMIC DNA]</scope>
    <source>
        <strain evidence="2">JCM 17986</strain>
    </source>
</reference>
<protein>
    <submittedName>
        <fullName evidence="1">Uncharacterized protein</fullName>
    </submittedName>
</protein>
<gene>
    <name evidence="1" type="ORF">GCM10023205_03360</name>
</gene>
<evidence type="ECO:0000313" key="1">
    <source>
        <dbReference type="EMBL" id="GAA4946829.1"/>
    </source>
</evidence>